<reference evidence="2" key="1">
    <citation type="submission" date="2023-06" db="EMBL/GenBank/DDBJ databases">
        <authorList>
            <person name="Kurt Z."/>
        </authorList>
    </citation>
    <scope>NUCLEOTIDE SEQUENCE</scope>
</reference>
<evidence type="ECO:0000313" key="4">
    <source>
        <dbReference type="Proteomes" id="UP001642409"/>
    </source>
</evidence>
<evidence type="ECO:0000313" key="2">
    <source>
        <dbReference type="EMBL" id="CAI9916794.1"/>
    </source>
</evidence>
<dbReference type="InterPro" id="IPR006179">
    <property type="entry name" value="5_nucleotidase/apyrase"/>
</dbReference>
<keyword evidence="4" id="KW-1185">Reference proteome</keyword>
<dbReference type="AlphaFoldDB" id="A0AA86TEX2"/>
<dbReference type="EMBL" id="CATOUU010000111">
    <property type="protein sequence ID" value="CAI9916794.1"/>
    <property type="molecule type" value="Genomic_DNA"/>
</dbReference>
<comment type="caution">
    <text evidence="2">The sequence shown here is derived from an EMBL/GenBank/DDBJ whole genome shotgun (WGS) entry which is preliminary data.</text>
</comment>
<protein>
    <submittedName>
        <fullName evidence="2">5' nucleotidase family protein</fullName>
    </submittedName>
    <submittedName>
        <fullName evidence="3">5'_nucleotidase family protein</fullName>
    </submittedName>
</protein>
<dbReference type="SUPFAM" id="SSF56300">
    <property type="entry name" value="Metallo-dependent phosphatases"/>
    <property type="match status" value="1"/>
</dbReference>
<proteinExistence type="predicted"/>
<dbReference type="InterPro" id="IPR004843">
    <property type="entry name" value="Calcineurin-like_PHP"/>
</dbReference>
<dbReference type="InterPro" id="IPR029052">
    <property type="entry name" value="Metallo-depent_PP-like"/>
</dbReference>
<dbReference type="Gene3D" id="3.60.21.10">
    <property type="match status" value="1"/>
</dbReference>
<dbReference type="Pfam" id="PF00149">
    <property type="entry name" value="Metallophos"/>
    <property type="match status" value="1"/>
</dbReference>
<accession>A0AA86TEX2</accession>
<dbReference type="GO" id="GO:0009166">
    <property type="term" value="P:nucleotide catabolic process"/>
    <property type="evidence" value="ECO:0007669"/>
    <property type="project" value="InterPro"/>
</dbReference>
<evidence type="ECO:0000313" key="3">
    <source>
        <dbReference type="EMBL" id="CAL6104091.1"/>
    </source>
</evidence>
<organism evidence="2">
    <name type="scientific">Hexamita inflata</name>
    <dbReference type="NCBI Taxonomy" id="28002"/>
    <lineage>
        <taxon>Eukaryota</taxon>
        <taxon>Metamonada</taxon>
        <taxon>Diplomonadida</taxon>
        <taxon>Hexamitidae</taxon>
        <taxon>Hexamitinae</taxon>
        <taxon>Hexamita</taxon>
    </lineage>
</organism>
<reference evidence="3 4" key="2">
    <citation type="submission" date="2024-07" db="EMBL/GenBank/DDBJ databases">
        <authorList>
            <person name="Akdeniz Z."/>
        </authorList>
    </citation>
    <scope>NUCLEOTIDE SEQUENCE [LARGE SCALE GENOMIC DNA]</scope>
</reference>
<dbReference type="GO" id="GO:0016787">
    <property type="term" value="F:hydrolase activity"/>
    <property type="evidence" value="ECO:0007669"/>
    <property type="project" value="InterPro"/>
</dbReference>
<evidence type="ECO:0000259" key="1">
    <source>
        <dbReference type="Pfam" id="PF00149"/>
    </source>
</evidence>
<feature type="domain" description="Calcineurin-like phosphoesterase" evidence="1">
    <location>
        <begin position="10"/>
        <end position="227"/>
    </location>
</feature>
<dbReference type="GO" id="GO:0005829">
    <property type="term" value="C:cytosol"/>
    <property type="evidence" value="ECO:0007669"/>
    <property type="project" value="TreeGrafter"/>
</dbReference>
<dbReference type="PANTHER" id="PTHR11575:SF22">
    <property type="entry name" value="ADL392WP"/>
    <property type="match status" value="1"/>
</dbReference>
<dbReference type="InterPro" id="IPR036907">
    <property type="entry name" value="5'-Nucleotdase_C_sf"/>
</dbReference>
<dbReference type="Proteomes" id="UP001642409">
    <property type="component" value="Unassembled WGS sequence"/>
</dbReference>
<sequence>MLIQTLVLNLRIIHSSDTHGWLFGNPHDAEQNANFGDILSFISASKSQRTTIALDSGDFIQGCGLSDATKVQGECVLEAWRQSFQHNEFFDYVTLGNHDEMIAESVKIMNENLLDENVHNHTISYNTFSNGGAVSARFKFATLDNVKYLITGFMYDMTPVQPLTIKSFMTEMSNDQLFSSLVKNADAFIILIHIGWNQHPEGYHFIYEQIRSMSPGPIIILGGHEHQAAYIYPVRINESFKNPFPETMSEGFDVNVIFAESANYFKELTIIDFDVQKINGVRKLINVNRTIIKSNKQLFLKEVQLNEFNNANANKIQAYIDEKVTELNILKQIGVAPQPYIFLNPNTADTNSIWNLWMKEIVPKTLQKLPDASKLKGEVVNIIGTSFFNNDILQGPIFVNDLYVTVPYTNEWFYDYPEIKGKDLKAIFCEMIGGCKAVKAPTGFPKYFLSENVNDLEAEKIYSVILTDYDNSRFEDKAKKLGISIKRDEGYYGNITPFAVYQQFVETYWKM</sequence>
<dbReference type="EMBL" id="CAXDID020000578">
    <property type="protein sequence ID" value="CAL6104091.1"/>
    <property type="molecule type" value="Genomic_DNA"/>
</dbReference>
<gene>
    <name evidence="2" type="ORF">HINF_LOCUS4439</name>
    <name evidence="3" type="ORF">HINF_LOCUS72578</name>
</gene>
<dbReference type="Gene3D" id="3.90.780.10">
    <property type="entry name" value="5'-Nucleotidase, C-terminal domain"/>
    <property type="match status" value="1"/>
</dbReference>
<name>A0AA86TEX2_9EUKA</name>
<dbReference type="PANTHER" id="PTHR11575">
    <property type="entry name" value="5'-NUCLEOTIDASE-RELATED"/>
    <property type="match status" value="1"/>
</dbReference>
<dbReference type="SUPFAM" id="SSF55816">
    <property type="entry name" value="5'-nucleotidase (syn. UDP-sugar hydrolase), C-terminal domain"/>
    <property type="match status" value="1"/>
</dbReference>